<dbReference type="PANTHER" id="PTHR22845">
    <property type="entry name" value="APOPTOTIC PROTEASE-ACTIVATING FACTOR 1"/>
    <property type="match status" value="1"/>
</dbReference>
<dbReference type="SUPFAM" id="SSF52540">
    <property type="entry name" value="P-loop containing nucleoside triphosphate hydrolases"/>
    <property type="match status" value="1"/>
</dbReference>
<dbReference type="InterPro" id="IPR036388">
    <property type="entry name" value="WH-like_DNA-bd_sf"/>
</dbReference>
<dbReference type="Gene3D" id="3.40.50.1460">
    <property type="match status" value="1"/>
</dbReference>
<accession>A0ABW2H8F1</accession>
<keyword evidence="2" id="KW-0053">Apoptosis</keyword>
<protein>
    <submittedName>
        <fullName evidence="6">NB-ARC domain-containing protein</fullName>
    </submittedName>
</protein>
<dbReference type="EMBL" id="JBHTAC010000089">
    <property type="protein sequence ID" value="MFC7248189.1"/>
    <property type="molecule type" value="Genomic_DNA"/>
</dbReference>
<dbReference type="Pfam" id="PF17908">
    <property type="entry name" value="APAF1_C"/>
    <property type="match status" value="1"/>
</dbReference>
<dbReference type="Proteomes" id="UP001596392">
    <property type="component" value="Unassembled WGS sequence"/>
</dbReference>
<reference evidence="7" key="1">
    <citation type="journal article" date="2019" name="Int. J. Syst. Evol. Microbiol.">
        <title>The Global Catalogue of Microorganisms (GCM) 10K type strain sequencing project: providing services to taxonomists for standard genome sequencing and annotation.</title>
        <authorList>
            <consortium name="The Broad Institute Genomics Platform"/>
            <consortium name="The Broad Institute Genome Sequencing Center for Infectious Disease"/>
            <person name="Wu L."/>
            <person name="Ma J."/>
        </authorList>
    </citation>
    <scope>NUCLEOTIDE SEQUENCE [LARGE SCALE GENOMIC DNA]</scope>
    <source>
        <strain evidence="7">CGMCC 1.9106</strain>
    </source>
</reference>
<evidence type="ECO:0000256" key="1">
    <source>
        <dbReference type="ARBA" id="ARBA00022574"/>
    </source>
</evidence>
<feature type="domain" description="APAF-1 helical" evidence="5">
    <location>
        <begin position="613"/>
        <end position="690"/>
    </location>
</feature>
<evidence type="ECO:0000256" key="3">
    <source>
        <dbReference type="ARBA" id="ARBA00022737"/>
    </source>
</evidence>
<dbReference type="Gene3D" id="3.40.50.300">
    <property type="entry name" value="P-loop containing nucleotide triphosphate hydrolases"/>
    <property type="match status" value="1"/>
</dbReference>
<evidence type="ECO:0000259" key="5">
    <source>
        <dbReference type="Pfam" id="PF17908"/>
    </source>
</evidence>
<keyword evidence="1" id="KW-0853">WD repeat</keyword>
<evidence type="ECO:0000256" key="2">
    <source>
        <dbReference type="ARBA" id="ARBA00022703"/>
    </source>
</evidence>
<gene>
    <name evidence="6" type="ORF">ACFQO7_37500</name>
</gene>
<feature type="non-terminal residue" evidence="6">
    <location>
        <position position="782"/>
    </location>
</feature>
<dbReference type="Pfam" id="PF00931">
    <property type="entry name" value="NB-ARC"/>
    <property type="match status" value="1"/>
</dbReference>
<organism evidence="6 7">
    <name type="scientific">Catellatospora aurea</name>
    <dbReference type="NCBI Taxonomy" id="1337874"/>
    <lineage>
        <taxon>Bacteria</taxon>
        <taxon>Bacillati</taxon>
        <taxon>Actinomycetota</taxon>
        <taxon>Actinomycetes</taxon>
        <taxon>Micromonosporales</taxon>
        <taxon>Micromonosporaceae</taxon>
        <taxon>Catellatospora</taxon>
    </lineage>
</organism>
<dbReference type="Gene3D" id="1.10.10.10">
    <property type="entry name" value="Winged helix-like DNA-binding domain superfamily/Winged helix DNA-binding domain"/>
    <property type="match status" value="1"/>
</dbReference>
<name>A0ABW2H8F1_9ACTN</name>
<evidence type="ECO:0000313" key="7">
    <source>
        <dbReference type="Proteomes" id="UP001596392"/>
    </source>
</evidence>
<dbReference type="InterPro" id="IPR041452">
    <property type="entry name" value="APAF1_C"/>
</dbReference>
<proteinExistence type="predicted"/>
<comment type="caution">
    <text evidence="6">The sequence shown here is derived from an EMBL/GenBank/DDBJ whole genome shotgun (WGS) entry which is preliminary data.</text>
</comment>
<dbReference type="InterPro" id="IPR027417">
    <property type="entry name" value="P-loop_NTPase"/>
</dbReference>
<dbReference type="RefSeq" id="WP_376810852.1">
    <property type="nucleotide sequence ID" value="NZ_JBHTAC010000089.1"/>
</dbReference>
<evidence type="ECO:0000313" key="6">
    <source>
        <dbReference type="EMBL" id="MFC7248189.1"/>
    </source>
</evidence>
<sequence length="782" mass="84416">MQRLADRFADPELWGLRRPLPLIELVDPDRATVLETVGRAARLVRPPGLLAIYFVGHAVSIGGHLSLAMADADQSRPETSMVTVANLVEEVSRNAGRDAAVVLLLDCCFAGQAETAVPAPAVRAADSAGWYFLGAADRATPASAPLDGDTTLFTGALLTVLRGMPGRGRSLRGQDVFDGLTELLPHNPPVHNHGAAGARPWLTNLGYKPPPPRPLEFPPLTGSLAASRRRPRMFPQVAPAMVTRPELIAAILHALGDTADASPVVITAVRGTGGFGKTTLVTQTCHRPEVDELFTGGILWTELGHDLDGPALADKINDLTEQLTGVRPTLSGPQEAGFRLGEALDACLDPVLLVVDDVWRDDQIRPFLSGGRHCRRLVTTRFSLAALSAAVPVDVDVMADREATAVLTAGLDPLPDASIRELLQLTGRWPLLLGITNRTIARNTDKFCPVYQAARDVADRLRQAGPDALDNPHDITSPRRHAMVAACINASLDALPAFTRDRYLELGIFAEDTDIPYTTLALLWQESGGLDAFQTRQLGNALIDASLASPGRDQPGLRLHDVIRTHVRDSAGADHQVRTNIALITAASRLLASPNSLTDSGHAPRPWWTLPREHDHLQHYLVDHLTDAGLQSEVQLLITDLRWTAARIRRSGGPVHAEADLARSQHPQAKALADALRHNAHLLSSSPVVHAIDDTLASRLDGKSSLQPIVDAFTRTLTHRPRLANHWPLPDQPHPALRRPIHTGHRHGAGQVHIAPDGTWLATIANTSRGSGDPVVQIWDPH</sequence>
<feature type="domain" description="NB-ARC" evidence="4">
    <location>
        <begin position="259"/>
        <end position="383"/>
    </location>
</feature>
<dbReference type="Gene3D" id="1.25.40.370">
    <property type="match status" value="1"/>
</dbReference>
<evidence type="ECO:0000259" key="4">
    <source>
        <dbReference type="Pfam" id="PF00931"/>
    </source>
</evidence>
<keyword evidence="3" id="KW-0677">Repeat</keyword>
<dbReference type="InterPro" id="IPR002182">
    <property type="entry name" value="NB-ARC"/>
</dbReference>
<keyword evidence="7" id="KW-1185">Reference proteome</keyword>
<dbReference type="PANTHER" id="PTHR22845:SF5">
    <property type="entry name" value="APOPTOTIC PROTEASE-ACTIVATING FACTOR 1"/>
    <property type="match status" value="1"/>
</dbReference>